<evidence type="ECO:0000259" key="2">
    <source>
        <dbReference type="Pfam" id="PF00535"/>
    </source>
</evidence>
<dbReference type="InterPro" id="IPR050834">
    <property type="entry name" value="Glycosyltransf_2"/>
</dbReference>
<dbReference type="Gene3D" id="3.90.550.10">
    <property type="entry name" value="Spore Coat Polysaccharide Biosynthesis Protein SpsA, Chain A"/>
    <property type="match status" value="1"/>
</dbReference>
<accession>A0A6F8U6C5</accession>
<dbReference type="AlphaFoldDB" id="A0A6F8U6C5"/>
<evidence type="ECO:0000313" key="4">
    <source>
        <dbReference type="Proteomes" id="UP000502259"/>
    </source>
</evidence>
<dbReference type="Proteomes" id="UP000502259">
    <property type="component" value="Chromosome"/>
</dbReference>
<keyword evidence="4" id="KW-1185">Reference proteome</keyword>
<dbReference type="PANTHER" id="PTHR43685">
    <property type="entry name" value="GLYCOSYLTRANSFERASE"/>
    <property type="match status" value="1"/>
</dbReference>
<reference evidence="3 4" key="1">
    <citation type="submission" date="2020-03" db="EMBL/GenBank/DDBJ databases">
        <title>Complete Genome Sequence of Halomonas hydrothermalis Strain Slthf2, Halophilic Bacterium Isolated from Deep-Sea Hydrothermal-Vent Environments.</title>
        <authorList>
            <person name="Takeyama N."/>
            <person name="Huang M."/>
            <person name="Sato K."/>
            <person name="Galipon J."/>
            <person name="Arakawa K."/>
        </authorList>
    </citation>
    <scope>NUCLEOTIDE SEQUENCE [LARGE SCALE GENOMIC DNA]</scope>
    <source>
        <strain evidence="3 4">Slthf2</strain>
    </source>
</reference>
<dbReference type="Pfam" id="PF00535">
    <property type="entry name" value="Glycos_transf_2"/>
    <property type="match status" value="1"/>
</dbReference>
<dbReference type="RefSeq" id="WP_232060231.1">
    <property type="nucleotide sequence ID" value="NZ_AP022843.1"/>
</dbReference>
<dbReference type="PANTHER" id="PTHR43685:SF2">
    <property type="entry name" value="GLYCOSYLTRANSFERASE 2-LIKE DOMAIN-CONTAINING PROTEIN"/>
    <property type="match status" value="1"/>
</dbReference>
<feature type="domain" description="Glycosyltransferase 2-like" evidence="2">
    <location>
        <begin position="301"/>
        <end position="408"/>
    </location>
</feature>
<dbReference type="InterPro" id="IPR029044">
    <property type="entry name" value="Nucleotide-diphossugar_trans"/>
</dbReference>
<feature type="compositionally biased region" description="Polar residues" evidence="1">
    <location>
        <begin position="1"/>
        <end position="19"/>
    </location>
</feature>
<proteinExistence type="predicted"/>
<dbReference type="CDD" id="cd00761">
    <property type="entry name" value="Glyco_tranf_GTA_type"/>
    <property type="match status" value="1"/>
</dbReference>
<evidence type="ECO:0000256" key="1">
    <source>
        <dbReference type="SAM" id="MobiDB-lite"/>
    </source>
</evidence>
<organism evidence="3 4">
    <name type="scientific">Halomonas hydrothermalis</name>
    <dbReference type="NCBI Taxonomy" id="115561"/>
    <lineage>
        <taxon>Bacteria</taxon>
        <taxon>Pseudomonadati</taxon>
        <taxon>Pseudomonadota</taxon>
        <taxon>Gammaproteobacteria</taxon>
        <taxon>Oceanospirillales</taxon>
        <taxon>Halomonadaceae</taxon>
        <taxon>Halomonas</taxon>
    </lineage>
</organism>
<protein>
    <recommendedName>
        <fullName evidence="2">Glycosyltransferase 2-like domain-containing protein</fullName>
    </recommendedName>
</protein>
<dbReference type="EMBL" id="AP022843">
    <property type="protein sequence ID" value="BCB08480.1"/>
    <property type="molecule type" value="Genomic_DNA"/>
</dbReference>
<gene>
    <name evidence="3" type="ORF">HHSLTHF2_23700</name>
</gene>
<feature type="region of interest" description="Disordered" evidence="1">
    <location>
        <begin position="1"/>
        <end position="20"/>
    </location>
</feature>
<evidence type="ECO:0000313" key="3">
    <source>
        <dbReference type="EMBL" id="BCB08480.1"/>
    </source>
</evidence>
<name>A0A6F8U6C5_9GAMM</name>
<dbReference type="SUPFAM" id="SSF53448">
    <property type="entry name" value="Nucleotide-diphospho-sugar transferases"/>
    <property type="match status" value="1"/>
</dbReference>
<sequence>MPLSSTPDPSSQPEQQKLSQAIDGIEQSPWFDADWYMAHYPDVAASGMSAAQHYLLLGEPWGRQAGPCFDSQFYLKNNQDVANAGVSPLLHFTHNGAKEGRWPPVQLRSQQHEERLWQGHDSASQLTSLNDLLVHQNSWEASYAAWALGRWYAWQGEWQRCADVLASRHWLADIKPATAAPLLLEIDALTNTGELVTAWQRAQQLEQAFPRYPDTQLALANILAAQAYLYMPDEPISPSFSQAAALSEQQRLQHINNLYRAANLCPLILKDPCQPLSMDNLTVDHQALGNITAADASELVSIIIPVFNAQEHLATALQSLAEQSYRRLEVIVVDDASTDGSLDVAMAFSQQDERFTVISQPRNQGAYAARNRGLAVAKGAFITVHDSDDWSHPQKLAQQVAGLQGHPDWKACFSDWVRCSTNMLFNRWRLEALDGWIYRNTSSFMFRREVVDQLGFWDVVKVDADTEYFQRVVAAFGSKAIGTVGRGTPLSFGRSLPTSLSQAGPTHLVTQFNGVRHSYRQAAAQWHARAKQPSDLYMPAHPDVRPFDAPAANLPS</sequence>
<dbReference type="InterPro" id="IPR001173">
    <property type="entry name" value="Glyco_trans_2-like"/>
</dbReference>